<proteinExistence type="inferred from homology"/>
<dbReference type="NCBIfam" id="NF004438">
    <property type="entry name" value="PRK05776.1"/>
    <property type="match status" value="1"/>
</dbReference>
<evidence type="ECO:0000256" key="10">
    <source>
        <dbReference type="HAMAP-Rule" id="MF_00952"/>
    </source>
</evidence>
<comment type="caution">
    <text evidence="10">Lacks conserved residue(s) required for the propagation of feature annotation.</text>
</comment>
<dbReference type="InterPro" id="IPR023405">
    <property type="entry name" value="Topo_IA_core_domain"/>
</dbReference>
<feature type="site" description="Interaction with DNA" evidence="10">
    <location>
        <position position="161"/>
    </location>
</feature>
<dbReference type="InterPro" id="IPR000380">
    <property type="entry name" value="Topo_IA"/>
</dbReference>
<dbReference type="AlphaFoldDB" id="A8A8D9"/>
<dbReference type="GO" id="GO:0006310">
    <property type="term" value="P:DNA recombination"/>
    <property type="evidence" value="ECO:0007669"/>
    <property type="project" value="TreeGrafter"/>
</dbReference>
<feature type="region of interest" description="Disordered" evidence="11">
    <location>
        <begin position="344"/>
        <end position="371"/>
    </location>
</feature>
<dbReference type="GeneID" id="5561784"/>
<dbReference type="PANTHER" id="PTHR11390:SF26">
    <property type="entry name" value="DNA TOPOISOMERASE 1"/>
    <property type="match status" value="1"/>
</dbReference>
<dbReference type="EC" id="5.6.2.1" evidence="10"/>
<keyword evidence="5" id="KW-0862">Zinc</keyword>
<evidence type="ECO:0000313" key="15">
    <source>
        <dbReference type="Proteomes" id="UP000000262"/>
    </source>
</evidence>
<evidence type="ECO:0000259" key="13">
    <source>
        <dbReference type="PROSITE" id="PS52039"/>
    </source>
</evidence>
<feature type="site" description="Interaction with DNA" evidence="10">
    <location>
        <position position="306"/>
    </location>
</feature>
<feature type="site" description="Interaction with DNA" evidence="10">
    <location>
        <position position="52"/>
    </location>
</feature>
<dbReference type="Gene3D" id="1.10.460.10">
    <property type="entry name" value="Topoisomerase I, domain 2"/>
    <property type="match status" value="1"/>
</dbReference>
<evidence type="ECO:0000259" key="12">
    <source>
        <dbReference type="PROSITE" id="PS50880"/>
    </source>
</evidence>
<sequence>MKGHILVIAEKPKAAEKIANALGKPIVKRKYGVPYWELTNGKKIVVVPAAGHLFGLAPLGKGFPVFDYEWRPLYEIEKGASHTKKYIALISSLSPGSSLYVNACDYDVEGSVIGYIIIERFGDPRRSKRMVFHALTPDEIRRAWNSLRPLDWEMINAGLARHELDWIWGINVSRALMHAYRVATGKSKSLSAGRVQSPTLKEVVERELAVQCFVPEPYFSVSLSAKGVSLEPTLKFETKDEADHFISNCLGKVVDVIVNDERLSPPHPFNLPDLQMEAARLYGFSPSKTQSIAEELYLDAYISYPRTNSQKYPKDLDYANILKGIASVPQYRPLTKALFKETRGRFSPNNGPKDDPAHPAIYPTGKPPKNLSPDHMKVYDLIVRRFMATLASESVYEVTKVVIEVNGQTFKAVGRRVKWKGWTLYYPFSAPQEKSLPSFTKGESLQVKCTRRLQYTKPPERYTKAKIVKWMERVGIGTEATRARIVETLFKRGYLKNVGSKVYATDLGIGVALVLSKFFPEIVSVELTRRFEEDMKKIMMGVERKEKIVEEAKKFMRMILAKYKPHMREVGEYLAYSLGEMEPPGRCAVCWRVAEEDGLCVVHKRARDELYAKYPVWRRRLGLSFEEYLKKVTTLKQAGTAAKEVAKALLSEPTFKG</sequence>
<dbReference type="STRING" id="453591.Igni_0007"/>
<evidence type="ECO:0000313" key="14">
    <source>
        <dbReference type="EMBL" id="ABU81191.1"/>
    </source>
</evidence>
<dbReference type="PhylomeDB" id="A8A8D9"/>
<comment type="function">
    <text evidence="10">Releases the supercoiling and torsional tension of DNA, which is introduced during the DNA replication and transcription, by transiently cleaving and rejoining one strand of the DNA duplex. Introduces a single-strand break via transesterification at a target site in duplex DNA. The scissile phosphodiester is attacked by the catalytic tyrosine of the enzyme, resulting in the formation of a DNA-(5'-phosphotyrosyl)-enzyme intermediate and the expulsion of a 3'-OH DNA strand. The free DNA strand then undergoes passage around the unbroken strand, thus removing DNA supercoils. Finally, in the religation step, the DNA 3'-OH attacks the covalent intermediate to expel the active-site tyrosine and restore the DNA phosphodiester backbone.</text>
</comment>
<dbReference type="PROSITE" id="PS52039">
    <property type="entry name" value="TOPO_IA_2"/>
    <property type="match status" value="1"/>
</dbReference>
<dbReference type="Pfam" id="PF01751">
    <property type="entry name" value="Toprim"/>
    <property type="match status" value="1"/>
</dbReference>
<dbReference type="InterPro" id="IPR013497">
    <property type="entry name" value="Topo_IA_cen"/>
</dbReference>
<dbReference type="eggNOG" id="arCOG01527">
    <property type="taxonomic scope" value="Archaea"/>
</dbReference>
<dbReference type="PANTHER" id="PTHR11390">
    <property type="entry name" value="PROKARYOTIC DNA TOPOISOMERASE"/>
    <property type="match status" value="1"/>
</dbReference>
<dbReference type="EMBL" id="CP000816">
    <property type="protein sequence ID" value="ABU81191.1"/>
    <property type="molecule type" value="Genomic_DNA"/>
</dbReference>
<evidence type="ECO:0000256" key="5">
    <source>
        <dbReference type="ARBA" id="ARBA00022833"/>
    </source>
</evidence>
<dbReference type="SMART" id="SM00437">
    <property type="entry name" value="TOP1Ac"/>
    <property type="match status" value="1"/>
</dbReference>
<comment type="catalytic activity">
    <reaction evidence="1 10">
        <text>ATP-independent breakage of single-stranded DNA, followed by passage and rejoining.</text>
        <dbReference type="EC" id="5.6.2.1"/>
    </reaction>
</comment>
<dbReference type="PROSITE" id="PS00396">
    <property type="entry name" value="TOPO_IA_1"/>
    <property type="match status" value="1"/>
</dbReference>
<dbReference type="RefSeq" id="WP_011998043.1">
    <property type="nucleotide sequence ID" value="NC_009776.1"/>
</dbReference>
<feature type="region of interest" description="Interaction with DNA" evidence="10">
    <location>
        <begin position="191"/>
        <end position="196"/>
    </location>
</feature>
<evidence type="ECO:0000256" key="8">
    <source>
        <dbReference type="ARBA" id="ARBA00023125"/>
    </source>
</evidence>
<dbReference type="Pfam" id="PF01131">
    <property type="entry name" value="Topoisom_bac"/>
    <property type="match status" value="1"/>
</dbReference>
<dbReference type="SMART" id="SM00493">
    <property type="entry name" value="TOPRIM"/>
    <property type="match status" value="1"/>
</dbReference>
<dbReference type="PRINTS" id="PR00417">
    <property type="entry name" value="PRTPISMRASEI"/>
</dbReference>
<accession>A8A8D9</accession>
<dbReference type="OrthoDB" id="30963at2157"/>
<dbReference type="Gene3D" id="1.10.290.10">
    <property type="entry name" value="Topoisomerase I, domain 4"/>
    <property type="match status" value="1"/>
</dbReference>
<dbReference type="GO" id="GO:0003677">
    <property type="term" value="F:DNA binding"/>
    <property type="evidence" value="ECO:0007669"/>
    <property type="project" value="UniProtKB-KW"/>
</dbReference>
<evidence type="ECO:0000256" key="3">
    <source>
        <dbReference type="ARBA" id="ARBA00009446"/>
    </source>
</evidence>
<feature type="active site" description="O-(5'-phospho-DNA)-tyrosine intermediate" evidence="10">
    <location>
        <position position="304"/>
    </location>
</feature>
<dbReference type="NCBIfam" id="TIGR01057">
    <property type="entry name" value="topA_arch"/>
    <property type="match status" value="1"/>
</dbReference>
<dbReference type="InterPro" id="IPR013824">
    <property type="entry name" value="Topo_IA_cen_sub1"/>
</dbReference>
<feature type="site" description="Interaction with DNA" evidence="10">
    <location>
        <position position="492"/>
    </location>
</feature>
<comment type="similarity">
    <text evidence="3 10">Belongs to the type IA topoisomerase family.</text>
</comment>
<dbReference type="InterPro" id="IPR013826">
    <property type="entry name" value="Topo_IA_cen_sub3"/>
</dbReference>
<dbReference type="GO" id="GO:0006281">
    <property type="term" value="P:DNA repair"/>
    <property type="evidence" value="ECO:0007669"/>
    <property type="project" value="TreeGrafter"/>
</dbReference>
<dbReference type="HAMAP" id="MF_00952">
    <property type="entry name" value="Topoisom_1_prok"/>
    <property type="match status" value="1"/>
</dbReference>
<keyword evidence="8 10" id="KW-0238">DNA-binding</keyword>
<keyword evidence="7 10" id="KW-0799">Topoisomerase</keyword>
<evidence type="ECO:0000256" key="4">
    <source>
        <dbReference type="ARBA" id="ARBA00022723"/>
    </source>
</evidence>
<keyword evidence="9 10" id="KW-0413">Isomerase</keyword>
<dbReference type="PROSITE" id="PS50880">
    <property type="entry name" value="TOPRIM"/>
    <property type="match status" value="1"/>
</dbReference>
<evidence type="ECO:0000256" key="6">
    <source>
        <dbReference type="ARBA" id="ARBA00022842"/>
    </source>
</evidence>
<dbReference type="SMART" id="SM00436">
    <property type="entry name" value="TOP1Bc"/>
    <property type="match status" value="1"/>
</dbReference>
<keyword evidence="4" id="KW-0479">Metal-binding</keyword>
<evidence type="ECO:0000256" key="11">
    <source>
        <dbReference type="SAM" id="MobiDB-lite"/>
    </source>
</evidence>
<name>A8A8D9_IGNH4</name>
<keyword evidence="15" id="KW-1185">Reference proteome</keyword>
<dbReference type="Proteomes" id="UP000000262">
    <property type="component" value="Chromosome"/>
</dbReference>
<dbReference type="InterPro" id="IPR003602">
    <property type="entry name" value="Topo_IA_DNA-bd_dom"/>
</dbReference>
<dbReference type="CDD" id="cd00186">
    <property type="entry name" value="TOP1Ac"/>
    <property type="match status" value="1"/>
</dbReference>
<evidence type="ECO:0000256" key="9">
    <source>
        <dbReference type="ARBA" id="ARBA00023235"/>
    </source>
</evidence>
<organism evidence="14 15">
    <name type="scientific">Ignicoccus hospitalis (strain KIN4/I / DSM 18386 / JCM 14125)</name>
    <dbReference type="NCBI Taxonomy" id="453591"/>
    <lineage>
        <taxon>Archaea</taxon>
        <taxon>Thermoproteota</taxon>
        <taxon>Thermoprotei</taxon>
        <taxon>Desulfurococcales</taxon>
        <taxon>Desulfurococcaceae</taxon>
        <taxon>Ignicoccus</taxon>
    </lineage>
</organism>
<dbReference type="HOGENOM" id="CLU_002929_5_2_2"/>
<dbReference type="FunFam" id="1.10.290.10:FF:000003">
    <property type="entry name" value="DNA topoisomerase"/>
    <property type="match status" value="1"/>
</dbReference>
<protein>
    <recommendedName>
        <fullName evidence="10">DNA topoisomerase 1</fullName>
        <ecNumber evidence="10">5.6.2.1</ecNumber>
    </recommendedName>
    <alternativeName>
        <fullName evidence="10">DNA topoisomerase I</fullName>
    </alternativeName>
</protein>
<dbReference type="InterPro" id="IPR005739">
    <property type="entry name" value="TopoI_arch"/>
</dbReference>
<keyword evidence="6" id="KW-0460">Magnesium</keyword>
<dbReference type="InterPro" id="IPR023406">
    <property type="entry name" value="Topo_IA_AS"/>
</dbReference>
<evidence type="ECO:0000256" key="2">
    <source>
        <dbReference type="ARBA" id="ARBA00001946"/>
    </source>
</evidence>
<dbReference type="GO" id="GO:0006265">
    <property type="term" value="P:DNA topological change"/>
    <property type="evidence" value="ECO:0007669"/>
    <property type="project" value="UniProtKB-UniRule"/>
</dbReference>
<dbReference type="SUPFAM" id="SSF56712">
    <property type="entry name" value="Prokaryotic type I DNA topoisomerase"/>
    <property type="match status" value="1"/>
</dbReference>
<feature type="site" description="Interaction with DNA" evidence="10">
    <location>
        <position position="165"/>
    </location>
</feature>
<evidence type="ECO:0000256" key="7">
    <source>
        <dbReference type="ARBA" id="ARBA00023029"/>
    </source>
</evidence>
<comment type="cofactor">
    <cofactor evidence="2">
        <name>Mg(2+)</name>
        <dbReference type="ChEBI" id="CHEBI:18420"/>
    </cofactor>
</comment>
<evidence type="ECO:0000256" key="1">
    <source>
        <dbReference type="ARBA" id="ARBA00000213"/>
    </source>
</evidence>
<comment type="subunit">
    <text evidence="10">Monomer.</text>
</comment>
<dbReference type="Gene3D" id="3.40.50.140">
    <property type="match status" value="1"/>
</dbReference>
<dbReference type="GO" id="GO:0046872">
    <property type="term" value="F:metal ion binding"/>
    <property type="evidence" value="ECO:0007669"/>
    <property type="project" value="UniProtKB-KW"/>
</dbReference>
<dbReference type="GO" id="GO:0003917">
    <property type="term" value="F:DNA topoisomerase type I (single strand cut, ATP-independent) activity"/>
    <property type="evidence" value="ECO:0007669"/>
    <property type="project" value="UniProtKB-UniRule"/>
</dbReference>
<dbReference type="InterPro" id="IPR006171">
    <property type="entry name" value="TOPRIM_dom"/>
</dbReference>
<feature type="domain" description="Toprim" evidence="12">
    <location>
        <begin position="4"/>
        <end position="136"/>
    </location>
</feature>
<dbReference type="KEGG" id="iho:Igni_0007"/>
<feature type="domain" description="Topo IA-type catalytic" evidence="13">
    <location>
        <begin position="151"/>
        <end position="560"/>
    </location>
</feature>
<dbReference type="Gene3D" id="2.70.20.10">
    <property type="entry name" value="Topoisomerase I, domain 3"/>
    <property type="match status" value="1"/>
</dbReference>
<reference evidence="14 15" key="1">
    <citation type="journal article" date="2008" name="Genome Biol.">
        <title>A genomic analysis of the archaeal system Ignicoccus hospitalis-Nanoarchaeum equitans.</title>
        <authorList>
            <person name="Podar M."/>
            <person name="Anderson I."/>
            <person name="Makarova K.S."/>
            <person name="Elkins J.G."/>
            <person name="Ivanova N."/>
            <person name="Wall M.A."/>
            <person name="Lykidis A."/>
            <person name="Mavromatis K."/>
            <person name="Sun H."/>
            <person name="Hudson M.E."/>
            <person name="Chen W."/>
            <person name="Deciu C."/>
            <person name="Hutchison D."/>
            <person name="Eads J.R."/>
            <person name="Anderson A."/>
            <person name="Fernandes F."/>
            <person name="Szeto E."/>
            <person name="Lapidus A."/>
            <person name="Kyrpides N.C."/>
            <person name="Saier M.H.Jr."/>
            <person name="Richardson P.M."/>
            <person name="Rachel R."/>
            <person name="Huber H."/>
            <person name="Eisen J.A."/>
            <person name="Koonin E.V."/>
            <person name="Keller M."/>
            <person name="Stetter K.O."/>
        </authorList>
    </citation>
    <scope>NUCLEOTIDE SEQUENCE [LARGE SCALE GENOMIC DNA]</scope>
    <source>
        <strain evidence="15">KIN4/I / DSM 18386 / JCM 14125</strain>
    </source>
</reference>
<dbReference type="InterPro" id="IPR013825">
    <property type="entry name" value="Topo_IA_cen_sub2"/>
</dbReference>
<dbReference type="InterPro" id="IPR003601">
    <property type="entry name" value="Topo_IA_2"/>
</dbReference>
<dbReference type="InterPro" id="IPR028612">
    <property type="entry name" value="Topoisom_1_IA"/>
</dbReference>
<gene>
    <name evidence="10" type="primary">topA</name>
    <name evidence="14" type="ordered locus">Igni_0007</name>
</gene>